<accession>A0A918TLB2</accession>
<dbReference type="NCBIfam" id="TIGR00229">
    <property type="entry name" value="sensory_box"/>
    <property type="match status" value="1"/>
</dbReference>
<evidence type="ECO:0000256" key="1">
    <source>
        <dbReference type="ARBA" id="ARBA00022630"/>
    </source>
</evidence>
<keyword evidence="3" id="KW-0157">Chromophore</keyword>
<keyword evidence="1" id="KW-0285">Flavoprotein</keyword>
<reference evidence="5" key="1">
    <citation type="journal article" date="2014" name="Int. J. Syst. Evol. Microbiol.">
        <title>Complete genome sequence of Corynebacterium casei LMG S-19264T (=DSM 44701T), isolated from a smear-ripened cheese.</title>
        <authorList>
            <consortium name="US DOE Joint Genome Institute (JGI-PGF)"/>
            <person name="Walter F."/>
            <person name="Albersmeier A."/>
            <person name="Kalinowski J."/>
            <person name="Ruckert C."/>
        </authorList>
    </citation>
    <scope>NUCLEOTIDE SEQUENCE</scope>
    <source>
        <strain evidence="5">KCTC 23310</strain>
    </source>
</reference>
<keyword evidence="6" id="KW-1185">Reference proteome</keyword>
<organism evidence="5 6">
    <name type="scientific">Neogemmobacter tilapiae</name>
    <dbReference type="NCBI Taxonomy" id="875041"/>
    <lineage>
        <taxon>Bacteria</taxon>
        <taxon>Pseudomonadati</taxon>
        <taxon>Pseudomonadota</taxon>
        <taxon>Alphaproteobacteria</taxon>
        <taxon>Rhodobacterales</taxon>
        <taxon>Paracoccaceae</taxon>
        <taxon>Neogemmobacter</taxon>
    </lineage>
</organism>
<proteinExistence type="predicted"/>
<reference evidence="5" key="2">
    <citation type="submission" date="2020-09" db="EMBL/GenBank/DDBJ databases">
        <authorList>
            <person name="Sun Q."/>
            <person name="Kim S."/>
        </authorList>
    </citation>
    <scope>NUCLEOTIDE SEQUENCE</scope>
    <source>
        <strain evidence="5">KCTC 23310</strain>
    </source>
</reference>
<evidence type="ECO:0000259" key="4">
    <source>
        <dbReference type="Pfam" id="PF13426"/>
    </source>
</evidence>
<feature type="domain" description="PAS" evidence="4">
    <location>
        <begin position="29"/>
        <end position="118"/>
    </location>
</feature>
<evidence type="ECO:0000256" key="3">
    <source>
        <dbReference type="ARBA" id="ARBA00022991"/>
    </source>
</evidence>
<name>A0A918TLB2_9RHOB</name>
<dbReference type="Gene3D" id="3.30.450.20">
    <property type="entry name" value="PAS domain"/>
    <property type="match status" value="1"/>
</dbReference>
<dbReference type="AlphaFoldDB" id="A0A918TLB2"/>
<evidence type="ECO:0000313" key="6">
    <source>
        <dbReference type="Proteomes" id="UP000638981"/>
    </source>
</evidence>
<comment type="caution">
    <text evidence="5">The sequence shown here is derived from an EMBL/GenBank/DDBJ whole genome shotgun (WGS) entry which is preliminary data.</text>
</comment>
<dbReference type="InterPro" id="IPR035965">
    <property type="entry name" value="PAS-like_dom_sf"/>
</dbReference>
<protein>
    <recommendedName>
        <fullName evidence="4">PAS domain-containing protein</fullName>
    </recommendedName>
</protein>
<dbReference type="Pfam" id="PF13426">
    <property type="entry name" value="PAS_9"/>
    <property type="match status" value="1"/>
</dbReference>
<dbReference type="PANTHER" id="PTHR47429">
    <property type="entry name" value="PROTEIN TWIN LOV 1"/>
    <property type="match status" value="1"/>
</dbReference>
<dbReference type="EMBL" id="BMYJ01000003">
    <property type="protein sequence ID" value="GHC51998.1"/>
    <property type="molecule type" value="Genomic_DNA"/>
</dbReference>
<evidence type="ECO:0000313" key="5">
    <source>
        <dbReference type="EMBL" id="GHC51998.1"/>
    </source>
</evidence>
<keyword evidence="2" id="KW-0288">FMN</keyword>
<dbReference type="InterPro" id="IPR000014">
    <property type="entry name" value="PAS"/>
</dbReference>
<dbReference type="PANTHER" id="PTHR47429:SF2">
    <property type="entry name" value="PROTEIN TWIN LOV 1"/>
    <property type="match status" value="1"/>
</dbReference>
<sequence length="124" mass="13726">MVFQAKPYDPSKMKLSSDGWVVICAATPGAPVVSVTDSFTRNTGYQAGEVVGRNLSVLQGTKTSPDAVEMFRFLMRTGESGRIVILNYRKDGSEFWNVCDLRSIKNDAGEITHYICMQHMATLI</sequence>
<dbReference type="SUPFAM" id="SSF55785">
    <property type="entry name" value="PYP-like sensor domain (PAS domain)"/>
    <property type="match status" value="1"/>
</dbReference>
<gene>
    <name evidence="5" type="ORF">GCM10007315_13050</name>
</gene>
<dbReference type="Proteomes" id="UP000638981">
    <property type="component" value="Unassembled WGS sequence"/>
</dbReference>
<evidence type="ECO:0000256" key="2">
    <source>
        <dbReference type="ARBA" id="ARBA00022643"/>
    </source>
</evidence>
<dbReference type="CDD" id="cd00130">
    <property type="entry name" value="PAS"/>
    <property type="match status" value="1"/>
</dbReference>